<organism evidence="2 3">
    <name type="scientific">Nonomuraea turkmeniaca</name>
    <dbReference type="NCBI Taxonomy" id="103838"/>
    <lineage>
        <taxon>Bacteria</taxon>
        <taxon>Bacillati</taxon>
        <taxon>Actinomycetota</taxon>
        <taxon>Actinomycetes</taxon>
        <taxon>Streptosporangiales</taxon>
        <taxon>Streptosporangiaceae</taxon>
        <taxon>Nonomuraea</taxon>
    </lineage>
</organism>
<feature type="region of interest" description="Disordered" evidence="1">
    <location>
        <begin position="131"/>
        <end position="157"/>
    </location>
</feature>
<dbReference type="AlphaFoldDB" id="A0A5S4F4D4"/>
<evidence type="ECO:0000313" key="3">
    <source>
        <dbReference type="Proteomes" id="UP000309128"/>
    </source>
</evidence>
<proteinExistence type="predicted"/>
<name>A0A5S4F4D4_9ACTN</name>
<dbReference type="Proteomes" id="UP000309128">
    <property type="component" value="Unassembled WGS sequence"/>
</dbReference>
<gene>
    <name evidence="2" type="ORF">ETD86_37415</name>
</gene>
<comment type="caution">
    <text evidence="2">The sequence shown here is derived from an EMBL/GenBank/DDBJ whole genome shotgun (WGS) entry which is preliminary data.</text>
</comment>
<accession>A0A5S4F4D4</accession>
<sequence length="157" mass="17415">MPRRNVTPIRLYNTIARARHAEVDKAVLTSGAEGWYPLALAVIEARQAYIQMYVANGTLDGDTEPTTEQVPEISVLGKTLQEWLDAQEDRVIYSIASAENFPGHLMAYVSAKSLRWWLNVAFGQMPSQKHVEEEAERRRAEAAQGVTATGARQTATA</sequence>
<dbReference type="EMBL" id="VCKY01000170">
    <property type="protein sequence ID" value="TMR10998.1"/>
    <property type="molecule type" value="Genomic_DNA"/>
</dbReference>
<keyword evidence="3" id="KW-1185">Reference proteome</keyword>
<evidence type="ECO:0000313" key="2">
    <source>
        <dbReference type="EMBL" id="TMR10998.1"/>
    </source>
</evidence>
<feature type="compositionally biased region" description="Polar residues" evidence="1">
    <location>
        <begin position="146"/>
        <end position="157"/>
    </location>
</feature>
<dbReference type="RefSeq" id="WP_138671375.1">
    <property type="nucleotide sequence ID" value="NZ_VCKY01000170.1"/>
</dbReference>
<feature type="compositionally biased region" description="Basic and acidic residues" evidence="1">
    <location>
        <begin position="131"/>
        <end position="141"/>
    </location>
</feature>
<evidence type="ECO:0000256" key="1">
    <source>
        <dbReference type="SAM" id="MobiDB-lite"/>
    </source>
</evidence>
<protein>
    <submittedName>
        <fullName evidence="2">Uncharacterized protein</fullName>
    </submittedName>
</protein>
<reference evidence="2 3" key="1">
    <citation type="submission" date="2019-05" db="EMBL/GenBank/DDBJ databases">
        <title>Draft genome sequence of Nonomuraea turkmeniaca DSM 43926.</title>
        <authorList>
            <person name="Saricaoglu S."/>
            <person name="Isik K."/>
        </authorList>
    </citation>
    <scope>NUCLEOTIDE SEQUENCE [LARGE SCALE GENOMIC DNA]</scope>
    <source>
        <strain evidence="2 3">DSM 43926</strain>
    </source>
</reference>